<sequence>MTTVALINALSARLVAYRNRRRLATVRRELSYRDMLDLGMYRGHIDRVASAENEPI</sequence>
<keyword evidence="3" id="KW-1185">Reference proteome</keyword>
<reference evidence="1 3" key="1">
    <citation type="submission" date="2024-07" db="EMBL/GenBank/DDBJ databases">
        <title>Description of Labrys sedimenti sp. nov., isolated from a diclofenac-degrading enrichment culture.</title>
        <authorList>
            <person name="Tancsics A."/>
            <person name="Csepanyi A."/>
        </authorList>
    </citation>
    <scope>NUCLEOTIDE SEQUENCE [LARGE SCALE GENOMIC DNA]</scope>
    <source>
        <strain evidence="1 3">LMG 23578</strain>
    </source>
</reference>
<dbReference type="Proteomes" id="UP001595190">
    <property type="component" value="Unassembled WGS sequence"/>
</dbReference>
<name>A0ABV6Z720_9HYPH</name>
<evidence type="ECO:0008006" key="5">
    <source>
        <dbReference type="Google" id="ProtNLM"/>
    </source>
</evidence>
<protein>
    <recommendedName>
        <fullName evidence="5">DUF1127 domain-containing protein</fullName>
    </recommendedName>
</protein>
<evidence type="ECO:0000313" key="2">
    <source>
        <dbReference type="EMBL" id="MFC2247987.1"/>
    </source>
</evidence>
<dbReference type="Proteomes" id="UP001555786">
    <property type="component" value="Unassembled WGS sequence"/>
</dbReference>
<organism evidence="2 4">
    <name type="scientific">Labrys neptuniae</name>
    <dbReference type="NCBI Taxonomy" id="376174"/>
    <lineage>
        <taxon>Bacteria</taxon>
        <taxon>Pseudomonadati</taxon>
        <taxon>Pseudomonadota</taxon>
        <taxon>Alphaproteobacteria</taxon>
        <taxon>Hyphomicrobiales</taxon>
        <taxon>Xanthobacteraceae</taxon>
        <taxon>Labrys</taxon>
    </lineage>
</organism>
<comment type="caution">
    <text evidence="2">The sequence shown here is derived from an EMBL/GenBank/DDBJ whole genome shotgun (WGS) entry which is preliminary data.</text>
</comment>
<dbReference type="EMBL" id="JBFNQD010000001">
    <property type="protein sequence ID" value="MEW9305274.1"/>
    <property type="molecule type" value="Genomic_DNA"/>
</dbReference>
<evidence type="ECO:0000313" key="1">
    <source>
        <dbReference type="EMBL" id="MEW9305274.1"/>
    </source>
</evidence>
<gene>
    <name evidence="1" type="ORF">ABXS05_06990</name>
    <name evidence="2" type="ORF">ACETRX_00020</name>
</gene>
<evidence type="ECO:0000313" key="3">
    <source>
        <dbReference type="Proteomes" id="UP001555786"/>
    </source>
</evidence>
<dbReference type="RefSeq" id="WP_311941455.1">
    <property type="nucleotide sequence ID" value="NZ_JAVSCS010000033.1"/>
</dbReference>
<dbReference type="EMBL" id="JBHGPK010000001">
    <property type="protein sequence ID" value="MFC2247987.1"/>
    <property type="molecule type" value="Genomic_DNA"/>
</dbReference>
<reference evidence="2 4" key="2">
    <citation type="submission" date="2024-09" db="EMBL/GenBank/DDBJ databases">
        <title>Description of Labrys sedimenti sp. nov., isolated from a diclofenac-degrading enrichment culture, and genome-based reclassification of Labrys portucalensis as a later heterotypic synonym of Labrys neptuniae.</title>
        <authorList>
            <person name="Tancsics A."/>
            <person name="Csepanyi A."/>
        </authorList>
    </citation>
    <scope>NUCLEOTIDE SEQUENCE [LARGE SCALE GENOMIC DNA]</scope>
    <source>
        <strain evidence="2 4">LMG 23412</strain>
    </source>
</reference>
<proteinExistence type="predicted"/>
<evidence type="ECO:0000313" key="4">
    <source>
        <dbReference type="Proteomes" id="UP001595190"/>
    </source>
</evidence>
<accession>A0ABV6Z720</accession>